<protein>
    <submittedName>
        <fullName evidence="1">Uncharacterized protein</fullName>
    </submittedName>
</protein>
<organism evidence="1">
    <name type="scientific">marine sediment metagenome</name>
    <dbReference type="NCBI Taxonomy" id="412755"/>
    <lineage>
        <taxon>unclassified sequences</taxon>
        <taxon>metagenomes</taxon>
        <taxon>ecological metagenomes</taxon>
    </lineage>
</organism>
<evidence type="ECO:0000313" key="1">
    <source>
        <dbReference type="EMBL" id="KKK47700.1"/>
    </source>
</evidence>
<accession>A0A0F8WHP1</accession>
<comment type="caution">
    <text evidence="1">The sequence shown here is derived from an EMBL/GenBank/DDBJ whole genome shotgun (WGS) entry which is preliminary data.</text>
</comment>
<sequence length="32" mass="3634">AEAHFRTQRGFKAGIPDPHVTIEDQIAKGTRW</sequence>
<proteinExistence type="predicted"/>
<name>A0A0F8WHP1_9ZZZZ</name>
<gene>
    <name evidence="1" type="ORF">LCGC14_3152540</name>
</gene>
<feature type="non-terminal residue" evidence="1">
    <location>
        <position position="1"/>
    </location>
</feature>
<dbReference type="AlphaFoldDB" id="A0A0F8WHP1"/>
<dbReference type="EMBL" id="LAZR01069440">
    <property type="protein sequence ID" value="KKK47700.1"/>
    <property type="molecule type" value="Genomic_DNA"/>
</dbReference>
<reference evidence="1" key="1">
    <citation type="journal article" date="2015" name="Nature">
        <title>Complex archaea that bridge the gap between prokaryotes and eukaryotes.</title>
        <authorList>
            <person name="Spang A."/>
            <person name="Saw J.H."/>
            <person name="Jorgensen S.L."/>
            <person name="Zaremba-Niedzwiedzka K."/>
            <person name="Martijn J."/>
            <person name="Lind A.E."/>
            <person name="van Eijk R."/>
            <person name="Schleper C."/>
            <person name="Guy L."/>
            <person name="Ettema T.J."/>
        </authorList>
    </citation>
    <scope>NUCLEOTIDE SEQUENCE</scope>
</reference>